<name>A0ABQ2YM12_9GAMM</name>
<feature type="transmembrane region" description="Helical" evidence="1">
    <location>
        <begin position="265"/>
        <end position="285"/>
    </location>
</feature>
<feature type="transmembrane region" description="Helical" evidence="1">
    <location>
        <begin position="732"/>
        <end position="753"/>
    </location>
</feature>
<feature type="transmembrane region" description="Helical" evidence="1">
    <location>
        <begin position="15"/>
        <end position="33"/>
    </location>
</feature>
<feature type="transmembrane region" description="Helical" evidence="1">
    <location>
        <begin position="407"/>
        <end position="427"/>
    </location>
</feature>
<feature type="transmembrane region" description="Helical" evidence="1">
    <location>
        <begin position="291"/>
        <end position="311"/>
    </location>
</feature>
<sequence>MSDAQRPTHSERLAAWGWGGLLMGCAILLAGLLSRGTPLDTRITALLPETHQAAFIEQAEQRLTQAFEDRFVLLVSGDSPGRLVTDLKARLRDSASVVDFDDDTFQRPDIALAPYRYRLLAEPLASADREAWIQHGLTRLFTPGSDADPRRDPFGLLDAWLEQRFDSPVRLVDGLPAISDGEKHWFIVSGQLSASPYDMTLQQRLTAALSSFHDAHPQTELLRSGLVFHAAAGADQAKREISTIGLGSLLGIGLLLWGTFRRGSILASLLLPVACGVLFALPLTWSLFGTLNLLTLAFGASLIGVAVDYALHLQCARLLAPERALERVWPGLLLGLVSSLVAYLAQLATPLPGLRQMATFAALGLVGAWLTVRLWLPWFSPRPHSATTRIATRLDRLRLPPRAPYRWSLLALLGIFAGVLIVTRLTANDDLRQLNPSSTALIVEQQRVQSLLERPSGSRYLVVTAEHEAKLLERLEALEAPLAKLQAQGHLTHYRHLAQAVPSPATQQTNLERVRQVYASALPEWIDRAGLPPTLLEAAREPLRSVPLLTLEAWLKMSAGRADSMLWLGEVSASDAANPELATLVALGDADEIAQQALTRLAAPSYVHYQDRVAMLSDHLARLRDQIAMWLAVAAVGLAILFGLRYRLQAWRVLLPPMGAVVATLALFSALNIGLTLFHLLGLLLVLGIGLDAGIFSTEHPDSPAAWLAVSLSCASSLLAFGLLSFSTTPALHYLGLTCLIGLAATWALVPFARADTSRLISKHEHSRDGQQET</sequence>
<dbReference type="SUPFAM" id="SSF82866">
    <property type="entry name" value="Multidrug efflux transporter AcrB transmembrane domain"/>
    <property type="match status" value="2"/>
</dbReference>
<dbReference type="InterPro" id="IPR050545">
    <property type="entry name" value="Mycobact_MmpL"/>
</dbReference>
<dbReference type="PANTHER" id="PTHR33406:SF13">
    <property type="entry name" value="MEMBRANE PROTEIN YDFJ"/>
    <property type="match status" value="1"/>
</dbReference>
<proteinExistence type="predicted"/>
<reference evidence="3" key="1">
    <citation type="journal article" date="2019" name="Int. J. Syst. Evol. Microbiol.">
        <title>The Global Catalogue of Microorganisms (GCM) 10K type strain sequencing project: providing services to taxonomists for standard genome sequencing and annotation.</title>
        <authorList>
            <consortium name="The Broad Institute Genomics Platform"/>
            <consortium name="The Broad Institute Genome Sequencing Center for Infectious Disease"/>
            <person name="Wu L."/>
            <person name="Ma J."/>
        </authorList>
    </citation>
    <scope>NUCLEOTIDE SEQUENCE [LARGE SCALE GENOMIC DNA]</scope>
    <source>
        <strain evidence="3">KCTC 22228</strain>
    </source>
</reference>
<keyword evidence="3" id="KW-1185">Reference proteome</keyword>
<feature type="transmembrane region" description="Helical" evidence="1">
    <location>
        <begin position="627"/>
        <end position="646"/>
    </location>
</feature>
<protein>
    <submittedName>
        <fullName evidence="2">Membrane protein</fullName>
    </submittedName>
</protein>
<keyword evidence="1" id="KW-0812">Transmembrane</keyword>
<dbReference type="Gene3D" id="1.20.1640.10">
    <property type="entry name" value="Multidrug efflux transporter AcrB transmembrane domain"/>
    <property type="match status" value="2"/>
</dbReference>
<organism evidence="2 3">
    <name type="scientific">Litchfieldella qijiaojingensis</name>
    <dbReference type="NCBI Taxonomy" id="980347"/>
    <lineage>
        <taxon>Bacteria</taxon>
        <taxon>Pseudomonadati</taxon>
        <taxon>Pseudomonadota</taxon>
        <taxon>Gammaproteobacteria</taxon>
        <taxon>Oceanospirillales</taxon>
        <taxon>Halomonadaceae</taxon>
        <taxon>Litchfieldella</taxon>
    </lineage>
</organism>
<evidence type="ECO:0000256" key="1">
    <source>
        <dbReference type="SAM" id="Phobius"/>
    </source>
</evidence>
<evidence type="ECO:0000313" key="3">
    <source>
        <dbReference type="Proteomes" id="UP000653056"/>
    </source>
</evidence>
<dbReference type="PANTHER" id="PTHR33406">
    <property type="entry name" value="MEMBRANE PROTEIN MJ1562-RELATED"/>
    <property type="match status" value="1"/>
</dbReference>
<feature type="transmembrane region" description="Helical" evidence="1">
    <location>
        <begin position="332"/>
        <end position="351"/>
    </location>
</feature>
<dbReference type="RefSeq" id="WP_189467298.1">
    <property type="nucleotide sequence ID" value="NZ_BMXS01000004.1"/>
</dbReference>
<feature type="transmembrane region" description="Helical" evidence="1">
    <location>
        <begin position="705"/>
        <end position="726"/>
    </location>
</feature>
<gene>
    <name evidence="2" type="ORF">GCM10007160_12580</name>
</gene>
<feature type="transmembrane region" description="Helical" evidence="1">
    <location>
        <begin position="357"/>
        <end position="376"/>
    </location>
</feature>
<comment type="caution">
    <text evidence="2">The sequence shown here is derived from an EMBL/GenBank/DDBJ whole genome shotgun (WGS) entry which is preliminary data.</text>
</comment>
<feature type="transmembrane region" description="Helical" evidence="1">
    <location>
        <begin position="677"/>
        <end position="698"/>
    </location>
</feature>
<accession>A0ABQ2YM12</accession>
<dbReference type="EMBL" id="BMXS01000004">
    <property type="protein sequence ID" value="GGX86715.1"/>
    <property type="molecule type" value="Genomic_DNA"/>
</dbReference>
<evidence type="ECO:0000313" key="2">
    <source>
        <dbReference type="EMBL" id="GGX86715.1"/>
    </source>
</evidence>
<keyword evidence="1" id="KW-0472">Membrane</keyword>
<dbReference type="PROSITE" id="PS51257">
    <property type="entry name" value="PROKAR_LIPOPROTEIN"/>
    <property type="match status" value="1"/>
</dbReference>
<dbReference type="Proteomes" id="UP000653056">
    <property type="component" value="Unassembled WGS sequence"/>
</dbReference>
<keyword evidence="1" id="KW-1133">Transmembrane helix</keyword>